<keyword evidence="4" id="KW-1185">Reference proteome</keyword>
<feature type="region of interest" description="Disordered" evidence="1">
    <location>
        <begin position="1"/>
        <end position="23"/>
    </location>
</feature>
<comment type="caution">
    <text evidence="3">The sequence shown here is derived from an EMBL/GenBank/DDBJ whole genome shotgun (WGS) entry which is preliminary data.</text>
</comment>
<evidence type="ECO:0000313" key="3">
    <source>
        <dbReference type="EMBL" id="TKR34113.1"/>
    </source>
</evidence>
<proteinExistence type="predicted"/>
<evidence type="ECO:0000313" key="4">
    <source>
        <dbReference type="Proteomes" id="UP000308707"/>
    </source>
</evidence>
<dbReference type="InterPro" id="IPR011990">
    <property type="entry name" value="TPR-like_helical_dom_sf"/>
</dbReference>
<accession>A0A4V5ZQR6</accession>
<dbReference type="SUPFAM" id="SSF48452">
    <property type="entry name" value="TPR-like"/>
    <property type="match status" value="1"/>
</dbReference>
<keyword evidence="2" id="KW-0472">Membrane</keyword>
<keyword evidence="2" id="KW-1133">Transmembrane helix</keyword>
<dbReference type="Gene3D" id="1.25.40.10">
    <property type="entry name" value="Tetratricopeptide repeat domain"/>
    <property type="match status" value="1"/>
</dbReference>
<organism evidence="3 4">
    <name type="scientific">Luteimonas gilva</name>
    <dbReference type="NCBI Taxonomy" id="2572684"/>
    <lineage>
        <taxon>Bacteria</taxon>
        <taxon>Pseudomonadati</taxon>
        <taxon>Pseudomonadota</taxon>
        <taxon>Gammaproteobacteria</taxon>
        <taxon>Lysobacterales</taxon>
        <taxon>Lysobacteraceae</taxon>
        <taxon>Luteimonas</taxon>
    </lineage>
</organism>
<dbReference type="Proteomes" id="UP000308707">
    <property type="component" value="Unassembled WGS sequence"/>
</dbReference>
<dbReference type="OrthoDB" id="5935824at2"/>
<feature type="compositionally biased region" description="Basic and acidic residues" evidence="1">
    <location>
        <begin position="1"/>
        <end position="10"/>
    </location>
</feature>
<evidence type="ECO:0000256" key="2">
    <source>
        <dbReference type="SAM" id="Phobius"/>
    </source>
</evidence>
<gene>
    <name evidence="3" type="ORF">FCE95_07565</name>
</gene>
<evidence type="ECO:0008006" key="5">
    <source>
        <dbReference type="Google" id="ProtNLM"/>
    </source>
</evidence>
<dbReference type="AlphaFoldDB" id="A0A4V5ZQR6"/>
<feature type="transmembrane region" description="Helical" evidence="2">
    <location>
        <begin position="49"/>
        <end position="67"/>
    </location>
</feature>
<reference evidence="3 4" key="1">
    <citation type="submission" date="2019-04" db="EMBL/GenBank/DDBJ databases">
        <title>Reference strain of H23.</title>
        <authorList>
            <person name="Luo X."/>
        </authorList>
    </citation>
    <scope>NUCLEOTIDE SEQUENCE [LARGE SCALE GENOMIC DNA]</scope>
    <source>
        <strain evidence="3 4">H23</strain>
    </source>
</reference>
<evidence type="ECO:0000256" key="1">
    <source>
        <dbReference type="SAM" id="MobiDB-lite"/>
    </source>
</evidence>
<keyword evidence="2" id="KW-0812">Transmembrane</keyword>
<dbReference type="EMBL" id="SZUA01000001">
    <property type="protein sequence ID" value="TKR34113.1"/>
    <property type="molecule type" value="Genomic_DNA"/>
</dbReference>
<protein>
    <recommendedName>
        <fullName evidence="5">Tetratricopeptide repeat protein</fullName>
    </recommendedName>
</protein>
<name>A0A4V5ZQR6_9GAMM</name>
<sequence length="531" mass="57588">MSAPRDDRTQSHAGDGASRGRTEPRLGWLEGVRFRDPARKPGRAEKFPMAVWALAAAVLLVLATFLFRQPLADWLWPETRAQTLREQAAQALAAGRLSAEDGSGARELYEAALALDPDRNEAREGLMQVAAAALRQTRAAIADHRYADAHDALKLARALSAPRAETDAAAALLRRQEAEHAGIDGLLARAAAARSQGHLDDGPDAALPLYQRILALQPSRTEALEGREDALADLLQRANAALDGGKPEEAAALIARAREYDPGHVDLPAAQARLARAIESVRQRADRDLRNGKIDAALTGYRELLRIDAADAAAQAGVERSGHAYLERAERRAADFRFAEAEKDLRAARDALSDPAVRDAARRIDRARKAHSRTAPAMPAAERGRRVRALLAETDRAAARGDWLTPPGDSAYDKLRAAQALAPADPAVRRAAARALPEVRRCYEDELRGNRLRRAQACLEAWQQLQPSDRAVRGARTRLAQRWLAVGNERLGAGEIAFAEAAVVEARALDAHAPGLDEFAERVKTAANADR</sequence>